<dbReference type="PANTHER" id="PTHR33138">
    <property type="entry name" value="OS01G0690200 PROTEIN"/>
    <property type="match status" value="1"/>
</dbReference>
<sequence length="287" mass="33083">MIVPHQTSYSENNHYCPPSSCGNIHAITHPFRLSGDPRYCGDPRYELSCKNNLTVLYTQDKRHYLYVHTINYNNYTIRVVDPNVHKDNLASSPSYLIAKYEIIRDDRFETEIRFATATEDHSHLTKFGNVHQLTQTLIFLSCEKKVNNSQRHNYIDTAPWMINNSALSQSRRRYSYVVVDRNLSLSDLAESCCIDQMSLFSTRKEIEIEKKNIISSYIDIHNEIAHGFELSWVPSYCYTFGVECLNCYVDEDSNKDTVAGGLEPLLSVRISVLSLIFTITSRSFAYS</sequence>
<evidence type="ECO:0000313" key="5">
    <source>
        <dbReference type="Proteomes" id="UP000237000"/>
    </source>
</evidence>
<gene>
    <name evidence="4" type="ORF">TorRG33x02_101970</name>
</gene>
<keyword evidence="4" id="KW-0675">Receptor</keyword>
<evidence type="ECO:0000256" key="1">
    <source>
        <dbReference type="ARBA" id="ARBA00004167"/>
    </source>
</evidence>
<comment type="subcellular location">
    <subcellularLocation>
        <location evidence="1">Membrane</location>
        <topology evidence="1">Single-pass membrane protein</topology>
    </subcellularLocation>
</comment>
<evidence type="ECO:0000313" key="4">
    <source>
        <dbReference type="EMBL" id="PON94158.1"/>
    </source>
</evidence>
<evidence type="ECO:0000259" key="3">
    <source>
        <dbReference type="Pfam" id="PF13947"/>
    </source>
</evidence>
<keyword evidence="2" id="KW-0732">Signal</keyword>
<dbReference type="Pfam" id="PF13947">
    <property type="entry name" value="GUB_WAK_bind"/>
    <property type="match status" value="1"/>
</dbReference>
<dbReference type="EMBL" id="JXTC01000054">
    <property type="protein sequence ID" value="PON94158.1"/>
    <property type="molecule type" value="Genomic_DNA"/>
</dbReference>
<dbReference type="STRING" id="63057.A0A2P5F8P0"/>
<dbReference type="Proteomes" id="UP000237000">
    <property type="component" value="Unassembled WGS sequence"/>
</dbReference>
<dbReference type="GO" id="GO:0016020">
    <property type="term" value="C:membrane"/>
    <property type="evidence" value="ECO:0007669"/>
    <property type="project" value="UniProtKB-SubCell"/>
</dbReference>
<dbReference type="InParanoid" id="A0A2P5F8P0"/>
<name>A0A2P5F8P0_TREOI</name>
<keyword evidence="4" id="KW-0808">Transferase</keyword>
<dbReference type="OrthoDB" id="1928340at2759"/>
<proteinExistence type="predicted"/>
<dbReference type="GO" id="GO:0030247">
    <property type="term" value="F:polysaccharide binding"/>
    <property type="evidence" value="ECO:0007669"/>
    <property type="project" value="InterPro"/>
</dbReference>
<protein>
    <submittedName>
        <fullName evidence="4">Wall-associated receptor kinase, galacturonan-binding domain containing protein</fullName>
    </submittedName>
</protein>
<dbReference type="PANTHER" id="PTHR33138:SF30">
    <property type="entry name" value="LEAF RUST 10 DISEASE-RESISTANCE LOCUS RECEPTOR-LIKE PROTEIN KINASE-LIKE 2.7"/>
    <property type="match status" value="1"/>
</dbReference>
<feature type="domain" description="Wall-associated receptor kinase galacturonan-binding" evidence="3">
    <location>
        <begin position="16"/>
        <end position="81"/>
    </location>
</feature>
<comment type="caution">
    <text evidence="4">The sequence shown here is derived from an EMBL/GenBank/DDBJ whole genome shotgun (WGS) entry which is preliminary data.</text>
</comment>
<organism evidence="4 5">
    <name type="scientific">Trema orientale</name>
    <name type="common">Charcoal tree</name>
    <name type="synonym">Celtis orientalis</name>
    <dbReference type="NCBI Taxonomy" id="63057"/>
    <lineage>
        <taxon>Eukaryota</taxon>
        <taxon>Viridiplantae</taxon>
        <taxon>Streptophyta</taxon>
        <taxon>Embryophyta</taxon>
        <taxon>Tracheophyta</taxon>
        <taxon>Spermatophyta</taxon>
        <taxon>Magnoliopsida</taxon>
        <taxon>eudicotyledons</taxon>
        <taxon>Gunneridae</taxon>
        <taxon>Pentapetalae</taxon>
        <taxon>rosids</taxon>
        <taxon>fabids</taxon>
        <taxon>Rosales</taxon>
        <taxon>Cannabaceae</taxon>
        <taxon>Trema</taxon>
    </lineage>
</organism>
<keyword evidence="5" id="KW-1185">Reference proteome</keyword>
<keyword evidence="4" id="KW-0418">Kinase</keyword>
<dbReference type="GO" id="GO:0016301">
    <property type="term" value="F:kinase activity"/>
    <property type="evidence" value="ECO:0007669"/>
    <property type="project" value="UniProtKB-KW"/>
</dbReference>
<reference evidence="5" key="1">
    <citation type="submission" date="2016-06" db="EMBL/GenBank/DDBJ databases">
        <title>Parallel loss of symbiosis genes in relatives of nitrogen-fixing non-legume Parasponia.</title>
        <authorList>
            <person name="Van Velzen R."/>
            <person name="Holmer R."/>
            <person name="Bu F."/>
            <person name="Rutten L."/>
            <person name="Van Zeijl A."/>
            <person name="Liu W."/>
            <person name="Santuari L."/>
            <person name="Cao Q."/>
            <person name="Sharma T."/>
            <person name="Shen D."/>
            <person name="Roswanjaya Y."/>
            <person name="Wardhani T."/>
            <person name="Kalhor M.S."/>
            <person name="Jansen J."/>
            <person name="Van den Hoogen J."/>
            <person name="Gungor B."/>
            <person name="Hartog M."/>
            <person name="Hontelez J."/>
            <person name="Verver J."/>
            <person name="Yang W.-C."/>
            <person name="Schijlen E."/>
            <person name="Repin R."/>
            <person name="Schilthuizen M."/>
            <person name="Schranz E."/>
            <person name="Heidstra R."/>
            <person name="Miyata K."/>
            <person name="Fedorova E."/>
            <person name="Kohlen W."/>
            <person name="Bisseling T."/>
            <person name="Smit S."/>
            <person name="Geurts R."/>
        </authorList>
    </citation>
    <scope>NUCLEOTIDE SEQUENCE [LARGE SCALE GENOMIC DNA]</scope>
    <source>
        <strain evidence="5">cv. RG33-2</strain>
    </source>
</reference>
<evidence type="ECO:0000256" key="2">
    <source>
        <dbReference type="ARBA" id="ARBA00022729"/>
    </source>
</evidence>
<dbReference type="AlphaFoldDB" id="A0A2P5F8P0"/>
<accession>A0A2P5F8P0</accession>
<dbReference type="InterPro" id="IPR025287">
    <property type="entry name" value="WAK_GUB"/>
</dbReference>